<feature type="compositionally biased region" description="Polar residues" evidence="1">
    <location>
        <begin position="619"/>
        <end position="628"/>
    </location>
</feature>
<feature type="compositionally biased region" description="Polar residues" evidence="1">
    <location>
        <begin position="515"/>
        <end position="528"/>
    </location>
</feature>
<dbReference type="PANTHER" id="PTHR12277">
    <property type="entry name" value="ALPHA/BETA HYDROLASE DOMAIN-CONTAINING PROTEIN"/>
    <property type="match status" value="1"/>
</dbReference>
<feature type="compositionally biased region" description="Polar residues" evidence="1">
    <location>
        <begin position="591"/>
        <end position="604"/>
    </location>
</feature>
<keyword evidence="4" id="KW-1185">Reference proteome</keyword>
<accession>A0A8H4IJ20</accession>
<feature type="domain" description="AB hydrolase-1" evidence="2">
    <location>
        <begin position="96"/>
        <end position="210"/>
    </location>
</feature>
<protein>
    <recommendedName>
        <fullName evidence="2">AB hydrolase-1 domain-containing protein</fullName>
    </recommendedName>
</protein>
<evidence type="ECO:0000313" key="4">
    <source>
        <dbReference type="Proteomes" id="UP000572817"/>
    </source>
</evidence>
<name>A0A8H4IJ20_9PEZI</name>
<dbReference type="Proteomes" id="UP000572817">
    <property type="component" value="Unassembled WGS sequence"/>
</dbReference>
<dbReference type="GO" id="GO:0016020">
    <property type="term" value="C:membrane"/>
    <property type="evidence" value="ECO:0007669"/>
    <property type="project" value="TreeGrafter"/>
</dbReference>
<dbReference type="InterPro" id="IPR000073">
    <property type="entry name" value="AB_hydrolase_1"/>
</dbReference>
<reference evidence="3" key="1">
    <citation type="submission" date="2020-04" db="EMBL/GenBank/DDBJ databases">
        <title>Genome Assembly and Annotation of Botryosphaeria dothidea sdau 11-99, a Latent Pathogen of Apple Fruit Ring Rot in China.</title>
        <authorList>
            <person name="Yu C."/>
            <person name="Diao Y."/>
            <person name="Lu Q."/>
            <person name="Zhao J."/>
            <person name="Cui S."/>
            <person name="Peng C."/>
            <person name="He B."/>
            <person name="Liu H."/>
        </authorList>
    </citation>
    <scope>NUCLEOTIDE SEQUENCE [LARGE SCALE GENOMIC DNA]</scope>
    <source>
        <strain evidence="3">Sdau11-99</strain>
    </source>
</reference>
<feature type="compositionally biased region" description="Acidic residues" evidence="1">
    <location>
        <begin position="787"/>
        <end position="800"/>
    </location>
</feature>
<gene>
    <name evidence="3" type="ORF">GTA08_BOTSDO09985</name>
</gene>
<dbReference type="AlphaFoldDB" id="A0A8H4IJ20"/>
<feature type="compositionally biased region" description="Polar residues" evidence="1">
    <location>
        <begin position="334"/>
        <end position="357"/>
    </location>
</feature>
<feature type="compositionally biased region" description="Basic and acidic residues" evidence="1">
    <location>
        <begin position="777"/>
        <end position="786"/>
    </location>
</feature>
<dbReference type="EMBL" id="WWBZ02000073">
    <property type="protein sequence ID" value="KAF4302087.1"/>
    <property type="molecule type" value="Genomic_DNA"/>
</dbReference>
<dbReference type="Gene3D" id="3.40.50.1820">
    <property type="entry name" value="alpha/beta hydrolase"/>
    <property type="match status" value="1"/>
</dbReference>
<feature type="region of interest" description="Disordered" evidence="1">
    <location>
        <begin position="558"/>
        <end position="642"/>
    </location>
</feature>
<feature type="region of interest" description="Disordered" evidence="1">
    <location>
        <begin position="512"/>
        <end position="538"/>
    </location>
</feature>
<dbReference type="InterPro" id="IPR029058">
    <property type="entry name" value="AB_hydrolase_fold"/>
</dbReference>
<dbReference type="OrthoDB" id="10249433at2759"/>
<evidence type="ECO:0000313" key="3">
    <source>
        <dbReference type="EMBL" id="KAF4302087.1"/>
    </source>
</evidence>
<dbReference type="Pfam" id="PF00561">
    <property type="entry name" value="Abhydrolase_1"/>
    <property type="match status" value="1"/>
</dbReference>
<evidence type="ECO:0000256" key="1">
    <source>
        <dbReference type="SAM" id="MobiDB-lite"/>
    </source>
</evidence>
<dbReference type="PANTHER" id="PTHR12277:SF64">
    <property type="entry name" value="SUPERFAMILY HYDROLASE, PUTATIVE (AFU_ORTHOLOGUE AFUA_3G01760)-RELATED"/>
    <property type="match status" value="1"/>
</dbReference>
<comment type="caution">
    <text evidence="3">The sequence shown here is derived from an EMBL/GenBank/DDBJ whole genome shotgun (WGS) entry which is preliminary data.</text>
</comment>
<dbReference type="SUPFAM" id="SSF53474">
    <property type="entry name" value="alpha/beta-Hydrolases"/>
    <property type="match status" value="1"/>
</dbReference>
<feature type="compositionally biased region" description="Low complexity" evidence="1">
    <location>
        <begin position="605"/>
        <end position="618"/>
    </location>
</feature>
<feature type="region of interest" description="Disordered" evidence="1">
    <location>
        <begin position="777"/>
        <end position="800"/>
    </location>
</feature>
<feature type="region of interest" description="Disordered" evidence="1">
    <location>
        <begin position="313"/>
        <end position="363"/>
    </location>
</feature>
<dbReference type="GO" id="GO:0008474">
    <property type="term" value="F:palmitoyl-(protein) hydrolase activity"/>
    <property type="evidence" value="ECO:0007669"/>
    <property type="project" value="TreeGrafter"/>
</dbReference>
<feature type="compositionally biased region" description="Basic residues" evidence="1">
    <location>
        <begin position="629"/>
        <end position="638"/>
    </location>
</feature>
<sequence>MTIVFQNKFIYMPYMPPFARSEKIEDYAAACKPVQWKEERIRSLDKTRISLCVGSMPRVMNESKGHMRSNQRQVVVIYFQGNGASLPPRLPVLTGVLSALYDTPNTDLPEYNIVALSYRGFWTSKGRASQKGIELDAQATIAWVQEKYPDAQIVLWGQSLGAGVAADLVARKFQAASPSENPSGQSKIAGLVLETPFIDIKEMLLALYPQKWLPYRYLWPFLRNWWDTDAALRKIAGSKGDRKLPVQMITAARDEIVPKEHLIIPNTPLSDQSCTWTAPVYFIIFRFKIFLMAIIDKSSPWDESIAFVISPEESSSTGFSDDNSEEPHLHHFTPHTSVGPISSATNRTGDTKSGTPKKQQEEPVTHIALQIAQSTIIQCGLQRRYWDPPISPTHLGSETDQPITIPRNVHRTVALTDINISGDPVRMCSADFDSGPRGLKVGTCLFLNLPYGANDACGLHIKMKDGTEDQPRFILEVAASVLDACTGKKRWRLCTHHDVTDIINDMARKHLASEKPTSNQETPAQSFTPKVHFERPSTPTGSDFFDWTAFAEEELDGLLNTPQPTGRTEQHTRPTSLPPSHRSRQSRFRLSGSTLVPSTRGTPDSSARTSARFSTRSTVVDSSPTPLSHKQRVPRNHPRTPPMPPSPLFESVPQDIQSFLSLGDSIRRAHAGLFFVLVPLRKSKHHGGILSATRGGRNLTIYNMANLEYPPSRHRLVAPNLLGYSIEFVSAELHEAPEILGKLVKAGNAQDGNGRKTLDEGLRRGNEFLWKPFGKRERETRRGKEYEDGEAEREDWWAET</sequence>
<evidence type="ECO:0000259" key="2">
    <source>
        <dbReference type="Pfam" id="PF00561"/>
    </source>
</evidence>
<organism evidence="3 4">
    <name type="scientific">Botryosphaeria dothidea</name>
    <dbReference type="NCBI Taxonomy" id="55169"/>
    <lineage>
        <taxon>Eukaryota</taxon>
        <taxon>Fungi</taxon>
        <taxon>Dikarya</taxon>
        <taxon>Ascomycota</taxon>
        <taxon>Pezizomycotina</taxon>
        <taxon>Dothideomycetes</taxon>
        <taxon>Dothideomycetes incertae sedis</taxon>
        <taxon>Botryosphaeriales</taxon>
        <taxon>Botryosphaeriaceae</taxon>
        <taxon>Botryosphaeria</taxon>
    </lineage>
</organism>
<proteinExistence type="predicted"/>